<evidence type="ECO:0000313" key="3">
    <source>
        <dbReference type="Proteomes" id="UP000825890"/>
    </source>
</evidence>
<dbReference type="RefSeq" id="XP_044663793.1">
    <property type="nucleotide sequence ID" value="XM_044807858.1"/>
</dbReference>
<dbReference type="OrthoDB" id="3645403at2759"/>
<feature type="region of interest" description="Disordered" evidence="1">
    <location>
        <begin position="386"/>
        <end position="409"/>
    </location>
</feature>
<keyword evidence="3" id="KW-1185">Reference proteome</keyword>
<dbReference type="GeneID" id="68297913"/>
<sequence>MEDNSSTTASDPQTSAAQLEVKFMENTTSNIMELREEISDLITPWLESEEKPPFTTGELAVFALVYSDYPLGADDIHFWILNTFTYYEDRALKGFVRCTKGQHGSCSGVVDQFPRALREFDLPVHITTRADDYEYCIDTGPARVYLRQWLEPARQGTFRFLDLSAELRNRVYELLLKISDDELNQDFQFNYTSELQLLREEWLPLQLAEQEVDEGEEAIIDDPFYGKPNDFILHLGPSSKLLALLCTCKQIRREASPIFYGANSFRFGPDSMESALQDLSLDTKKQIRALNIALDTGKYQADCLGLVGRRLQPLALMHLKLTLDHRNWFNNYNMDRHNRSRQRSLPLVRTFSDVDELKPFIDLARRAKEVTVFEMNRRGFEDFIRGQLRRTPSPSGSDDSKDSPIDLDD</sequence>
<feature type="compositionally biased region" description="Basic and acidic residues" evidence="1">
    <location>
        <begin position="398"/>
        <end position="409"/>
    </location>
</feature>
<gene>
    <name evidence="2" type="ORF">CKM354_001233800</name>
</gene>
<dbReference type="AlphaFoldDB" id="A0A9P3FLT2"/>
<dbReference type="PANTHER" id="PTHR42085:SF2">
    <property type="entry name" value="F-BOX DOMAIN-CONTAINING PROTEIN"/>
    <property type="match status" value="1"/>
</dbReference>
<dbReference type="Proteomes" id="UP000825890">
    <property type="component" value="Unassembled WGS sequence"/>
</dbReference>
<name>A0A9P3FLT2_9PEZI</name>
<evidence type="ECO:0000313" key="2">
    <source>
        <dbReference type="EMBL" id="GIZ49306.1"/>
    </source>
</evidence>
<dbReference type="EMBL" id="BOLY01000009">
    <property type="protein sequence ID" value="GIZ49306.1"/>
    <property type="molecule type" value="Genomic_DNA"/>
</dbReference>
<comment type="caution">
    <text evidence="2">The sequence shown here is derived from an EMBL/GenBank/DDBJ whole genome shotgun (WGS) entry which is preliminary data.</text>
</comment>
<dbReference type="InterPro" id="IPR038883">
    <property type="entry name" value="AN11006-like"/>
</dbReference>
<accession>A0A9P3FLT2</accession>
<proteinExistence type="predicted"/>
<organism evidence="2 3">
    <name type="scientific">Cercospora kikuchii</name>
    <dbReference type="NCBI Taxonomy" id="84275"/>
    <lineage>
        <taxon>Eukaryota</taxon>
        <taxon>Fungi</taxon>
        <taxon>Dikarya</taxon>
        <taxon>Ascomycota</taxon>
        <taxon>Pezizomycotina</taxon>
        <taxon>Dothideomycetes</taxon>
        <taxon>Dothideomycetidae</taxon>
        <taxon>Mycosphaerellales</taxon>
        <taxon>Mycosphaerellaceae</taxon>
        <taxon>Cercospora</taxon>
    </lineage>
</organism>
<dbReference type="PANTHER" id="PTHR42085">
    <property type="entry name" value="F-BOX DOMAIN-CONTAINING PROTEIN"/>
    <property type="match status" value="1"/>
</dbReference>
<protein>
    <submittedName>
        <fullName evidence="2">Uncharacterized protein</fullName>
    </submittedName>
</protein>
<reference evidence="2 3" key="1">
    <citation type="submission" date="2021-01" db="EMBL/GenBank/DDBJ databases">
        <title>Cercospora kikuchii MAFF 305040 whole genome shotgun sequence.</title>
        <authorList>
            <person name="Kashiwa T."/>
            <person name="Suzuki T."/>
        </authorList>
    </citation>
    <scope>NUCLEOTIDE SEQUENCE [LARGE SCALE GENOMIC DNA]</scope>
    <source>
        <strain evidence="2 3">MAFF 305040</strain>
    </source>
</reference>
<evidence type="ECO:0000256" key="1">
    <source>
        <dbReference type="SAM" id="MobiDB-lite"/>
    </source>
</evidence>